<dbReference type="Proteomes" id="UP000828390">
    <property type="component" value="Unassembled WGS sequence"/>
</dbReference>
<dbReference type="PANTHER" id="PTHR12174">
    <property type="entry name" value="SIGNAL PEPTIDE PEPTIDASE"/>
    <property type="match status" value="1"/>
</dbReference>
<dbReference type="OrthoDB" id="29661at2759"/>
<evidence type="ECO:0000256" key="3">
    <source>
        <dbReference type="ARBA" id="ARBA00022692"/>
    </source>
</evidence>
<protein>
    <recommendedName>
        <fullName evidence="10">PA domain-containing protein</fullName>
    </recommendedName>
</protein>
<keyword evidence="5" id="KW-0378">Hydrolase</keyword>
<feature type="transmembrane region" description="Helical" evidence="8">
    <location>
        <begin position="307"/>
        <end position="326"/>
    </location>
</feature>
<keyword evidence="9" id="KW-0732">Signal</keyword>
<feature type="chain" id="PRO_5039417399" description="PA domain-containing protein" evidence="9">
    <location>
        <begin position="21"/>
        <end position="566"/>
    </location>
</feature>
<keyword evidence="7 8" id="KW-0472">Membrane</keyword>
<evidence type="ECO:0000313" key="12">
    <source>
        <dbReference type="Proteomes" id="UP000828390"/>
    </source>
</evidence>
<evidence type="ECO:0000256" key="9">
    <source>
        <dbReference type="SAM" id="SignalP"/>
    </source>
</evidence>
<dbReference type="GO" id="GO:0098553">
    <property type="term" value="C:lumenal side of endoplasmic reticulum membrane"/>
    <property type="evidence" value="ECO:0007669"/>
    <property type="project" value="TreeGrafter"/>
</dbReference>
<dbReference type="InterPro" id="IPR046450">
    <property type="entry name" value="PA_dom_sf"/>
</dbReference>
<feature type="transmembrane region" description="Helical" evidence="8">
    <location>
        <begin position="432"/>
        <end position="452"/>
    </location>
</feature>
<reference evidence="11" key="1">
    <citation type="journal article" date="2019" name="bioRxiv">
        <title>The Genome of the Zebra Mussel, Dreissena polymorpha: A Resource for Invasive Species Research.</title>
        <authorList>
            <person name="McCartney M.A."/>
            <person name="Auch B."/>
            <person name="Kono T."/>
            <person name="Mallez S."/>
            <person name="Zhang Y."/>
            <person name="Obille A."/>
            <person name="Becker A."/>
            <person name="Abrahante J.E."/>
            <person name="Garbe J."/>
            <person name="Badalamenti J.P."/>
            <person name="Herman A."/>
            <person name="Mangelson H."/>
            <person name="Liachko I."/>
            <person name="Sullivan S."/>
            <person name="Sone E.D."/>
            <person name="Koren S."/>
            <person name="Silverstein K.A.T."/>
            <person name="Beckman K.B."/>
            <person name="Gohl D.M."/>
        </authorList>
    </citation>
    <scope>NUCLEOTIDE SEQUENCE</scope>
    <source>
        <strain evidence="11">Duluth1</strain>
        <tissue evidence="11">Whole animal</tissue>
    </source>
</reference>
<feature type="signal peptide" evidence="9">
    <location>
        <begin position="1"/>
        <end position="20"/>
    </location>
</feature>
<dbReference type="InterPro" id="IPR007369">
    <property type="entry name" value="Peptidase_A22B_SPP"/>
</dbReference>
<organism evidence="11 12">
    <name type="scientific">Dreissena polymorpha</name>
    <name type="common">Zebra mussel</name>
    <name type="synonym">Mytilus polymorpha</name>
    <dbReference type="NCBI Taxonomy" id="45954"/>
    <lineage>
        <taxon>Eukaryota</taxon>
        <taxon>Metazoa</taxon>
        <taxon>Spiralia</taxon>
        <taxon>Lophotrochozoa</taxon>
        <taxon>Mollusca</taxon>
        <taxon>Bivalvia</taxon>
        <taxon>Autobranchia</taxon>
        <taxon>Heteroconchia</taxon>
        <taxon>Euheterodonta</taxon>
        <taxon>Imparidentia</taxon>
        <taxon>Neoheterodontei</taxon>
        <taxon>Myida</taxon>
        <taxon>Dreissenoidea</taxon>
        <taxon>Dreissenidae</taxon>
        <taxon>Dreissena</taxon>
    </lineage>
</organism>
<evidence type="ECO:0000256" key="7">
    <source>
        <dbReference type="ARBA" id="ARBA00023136"/>
    </source>
</evidence>
<evidence type="ECO:0000313" key="11">
    <source>
        <dbReference type="EMBL" id="KAH3715857.1"/>
    </source>
</evidence>
<dbReference type="EMBL" id="JAIWYP010000013">
    <property type="protein sequence ID" value="KAH3715857.1"/>
    <property type="molecule type" value="Genomic_DNA"/>
</dbReference>
<dbReference type="PANTHER" id="PTHR12174:SF103">
    <property type="entry name" value="INTRAMEMBRANE PROTEASE (IMPAS) FAMILY"/>
    <property type="match status" value="1"/>
</dbReference>
<dbReference type="Pfam" id="PF02225">
    <property type="entry name" value="PA"/>
    <property type="match status" value="1"/>
</dbReference>
<feature type="transmembrane region" description="Helical" evidence="8">
    <location>
        <begin position="171"/>
        <end position="190"/>
    </location>
</feature>
<keyword evidence="3 8" id="KW-0812">Transmembrane</keyword>
<evidence type="ECO:0000256" key="4">
    <source>
        <dbReference type="ARBA" id="ARBA00022753"/>
    </source>
</evidence>
<dbReference type="SMART" id="SM00730">
    <property type="entry name" value="PSN"/>
    <property type="match status" value="1"/>
</dbReference>
<dbReference type="GO" id="GO:0033619">
    <property type="term" value="P:membrane protein proteolysis"/>
    <property type="evidence" value="ECO:0007669"/>
    <property type="project" value="TreeGrafter"/>
</dbReference>
<sequence length="566" mass="62337">MLRLQFMLIAVVFWVTGGRCDLGLMSTKLESQDEWKESFCIAYNPQFQPIAKDKSTSPALLVVDLSNALMYGCFESDYDGHDVTDAIVIVARGLCTFSDKAQLAEKARAKSLIVASDDLITPGANQTSDLDKINISVSTMLWSDVKQLEKNGAGHPQVGVLYELVLSRFDVNLVVIFLIAVSNIIIGGYWSGIARQEKYKLYLKNALSKQGNTQNNAVSEEGNTSNHNDDSVSLSYIALAIGFVLVCGFLLLLYFFYSYLVYVVIAMFCIATSIGLYYCLKPILHRICSWEGNLPENRIPIFKTRPMYKDLILLALCCGLAVFWAVMRHAPFAWVIQDILGYAFCINVMRTVFVPNIKICSIMLIMLFIYDIFFVFISPLFTKDGKSIMVKVATGGSDESGGNSYSGKTQEMLPMVFALPKMSISDIGTCPLGMSLLGFGDVIIPGLLICHNHAFDLRVKSRRAYYITTCIGYGVGLLLTFVALALMETGQPALLYLVPCTLIPTFALGLFRKEVKLLWNGVPYESKPAVSDQAASAPAMAINTGSIDSGNSDTSIESETRVLISK</sequence>
<comment type="similarity">
    <text evidence="2">Belongs to the peptidase A22B family.</text>
</comment>
<evidence type="ECO:0000256" key="2">
    <source>
        <dbReference type="ARBA" id="ARBA00006859"/>
    </source>
</evidence>
<dbReference type="GO" id="GO:0042500">
    <property type="term" value="F:aspartic endopeptidase activity, intramembrane cleaving"/>
    <property type="evidence" value="ECO:0007669"/>
    <property type="project" value="InterPro"/>
</dbReference>
<evidence type="ECO:0000259" key="10">
    <source>
        <dbReference type="Pfam" id="PF02225"/>
    </source>
</evidence>
<evidence type="ECO:0000256" key="1">
    <source>
        <dbReference type="ARBA" id="ARBA00004337"/>
    </source>
</evidence>
<accession>A0A9D4C201</accession>
<feature type="transmembrane region" description="Helical" evidence="8">
    <location>
        <begin position="234"/>
        <end position="253"/>
    </location>
</feature>
<reference evidence="11" key="2">
    <citation type="submission" date="2020-11" db="EMBL/GenBank/DDBJ databases">
        <authorList>
            <person name="McCartney M.A."/>
            <person name="Auch B."/>
            <person name="Kono T."/>
            <person name="Mallez S."/>
            <person name="Becker A."/>
            <person name="Gohl D.M."/>
            <person name="Silverstein K.A.T."/>
            <person name="Koren S."/>
            <person name="Bechman K.B."/>
            <person name="Herman A."/>
            <person name="Abrahante J.E."/>
            <person name="Garbe J."/>
        </authorList>
    </citation>
    <scope>NUCLEOTIDE SEQUENCE</scope>
    <source>
        <strain evidence="11">Duluth1</strain>
        <tissue evidence="11">Whole animal</tissue>
    </source>
</reference>
<feature type="transmembrane region" description="Helical" evidence="8">
    <location>
        <begin position="361"/>
        <end position="381"/>
    </location>
</feature>
<keyword evidence="12" id="KW-1185">Reference proteome</keyword>
<dbReference type="InterPro" id="IPR003137">
    <property type="entry name" value="PA_domain"/>
</dbReference>
<evidence type="ECO:0000256" key="5">
    <source>
        <dbReference type="ARBA" id="ARBA00022801"/>
    </source>
</evidence>
<proteinExistence type="inferred from homology"/>
<dbReference type="GO" id="GO:0005765">
    <property type="term" value="C:lysosomal membrane"/>
    <property type="evidence" value="ECO:0007669"/>
    <property type="project" value="TreeGrafter"/>
</dbReference>
<dbReference type="Pfam" id="PF04258">
    <property type="entry name" value="Peptidase_A22B"/>
    <property type="match status" value="1"/>
</dbReference>
<comment type="caution">
    <text evidence="11">The sequence shown here is derived from an EMBL/GenBank/DDBJ whole genome shotgun (WGS) entry which is preliminary data.</text>
</comment>
<dbReference type="GO" id="GO:0030660">
    <property type="term" value="C:Golgi-associated vesicle membrane"/>
    <property type="evidence" value="ECO:0007669"/>
    <property type="project" value="TreeGrafter"/>
</dbReference>
<dbReference type="InterPro" id="IPR006639">
    <property type="entry name" value="Preselin/SPP"/>
</dbReference>
<comment type="subcellular location">
    <subcellularLocation>
        <location evidence="1">Endosome membrane</location>
        <topology evidence="1">Multi-pass membrane protein</topology>
    </subcellularLocation>
</comment>
<keyword evidence="4" id="KW-0967">Endosome</keyword>
<feature type="domain" description="PA" evidence="10">
    <location>
        <begin position="71"/>
        <end position="139"/>
    </location>
</feature>
<evidence type="ECO:0000256" key="6">
    <source>
        <dbReference type="ARBA" id="ARBA00022989"/>
    </source>
</evidence>
<feature type="transmembrane region" description="Helical" evidence="8">
    <location>
        <begin position="332"/>
        <end position="349"/>
    </location>
</feature>
<dbReference type="SUPFAM" id="SSF52025">
    <property type="entry name" value="PA domain"/>
    <property type="match status" value="1"/>
</dbReference>
<dbReference type="Gene3D" id="3.50.30.30">
    <property type="match status" value="1"/>
</dbReference>
<dbReference type="GO" id="GO:0010008">
    <property type="term" value="C:endosome membrane"/>
    <property type="evidence" value="ECO:0007669"/>
    <property type="project" value="UniProtKB-SubCell"/>
</dbReference>
<feature type="transmembrane region" description="Helical" evidence="8">
    <location>
        <begin position="464"/>
        <end position="487"/>
    </location>
</feature>
<feature type="transmembrane region" description="Helical" evidence="8">
    <location>
        <begin position="493"/>
        <end position="511"/>
    </location>
</feature>
<dbReference type="GO" id="GO:0098554">
    <property type="term" value="C:cytoplasmic side of endoplasmic reticulum membrane"/>
    <property type="evidence" value="ECO:0007669"/>
    <property type="project" value="TreeGrafter"/>
</dbReference>
<evidence type="ECO:0000256" key="8">
    <source>
        <dbReference type="SAM" id="Phobius"/>
    </source>
</evidence>
<name>A0A9D4C201_DREPO</name>
<feature type="transmembrane region" description="Helical" evidence="8">
    <location>
        <begin position="259"/>
        <end position="280"/>
    </location>
</feature>
<gene>
    <name evidence="11" type="ORF">DPMN_058571</name>
</gene>
<dbReference type="AlphaFoldDB" id="A0A9D4C201"/>
<keyword evidence="6 8" id="KW-1133">Transmembrane helix</keyword>